<feature type="transmembrane region" description="Helical" evidence="7">
    <location>
        <begin position="99"/>
        <end position="116"/>
    </location>
</feature>
<accession>A0A847SGF7</accession>
<comment type="caution">
    <text evidence="8">The sequence shown here is derived from an EMBL/GenBank/DDBJ whole genome shotgun (WGS) entry which is preliminary data.</text>
</comment>
<dbReference type="NCBIfam" id="TIGR00544">
    <property type="entry name" value="lgt"/>
    <property type="match status" value="1"/>
</dbReference>
<feature type="transmembrane region" description="Helical" evidence="7">
    <location>
        <begin position="225"/>
        <end position="242"/>
    </location>
</feature>
<gene>
    <name evidence="7" type="primary">lgt</name>
    <name evidence="8" type="ORF">HF682_14320</name>
</gene>
<dbReference type="RefSeq" id="WP_168877999.1">
    <property type="nucleotide sequence ID" value="NZ_JABAIM010000003.1"/>
</dbReference>
<dbReference type="EC" id="2.5.1.145" evidence="7"/>
<comment type="pathway">
    <text evidence="7">Protein modification; lipoprotein biosynthesis (diacylglyceryl transfer).</text>
</comment>
<dbReference type="GO" id="GO:0008961">
    <property type="term" value="F:phosphatidylglycerol-prolipoprotein diacylglyceryl transferase activity"/>
    <property type="evidence" value="ECO:0007669"/>
    <property type="project" value="UniProtKB-UniRule"/>
</dbReference>
<protein>
    <recommendedName>
        <fullName evidence="7">Phosphatidylglycerol--prolipoprotein diacylglyceryl transferase</fullName>
        <ecNumber evidence="7">2.5.1.145</ecNumber>
    </recommendedName>
</protein>
<dbReference type="GO" id="GO:0042158">
    <property type="term" value="P:lipoprotein biosynthetic process"/>
    <property type="evidence" value="ECO:0007669"/>
    <property type="project" value="UniProtKB-UniRule"/>
</dbReference>
<name>A0A847SGF7_9NEIS</name>
<feature type="binding site" evidence="7">
    <location>
        <position position="142"/>
    </location>
    <ligand>
        <name>a 1,2-diacyl-sn-glycero-3-phospho-(1'-sn-glycerol)</name>
        <dbReference type="ChEBI" id="CHEBI:64716"/>
    </ligand>
</feature>
<keyword evidence="4 7" id="KW-0812">Transmembrane</keyword>
<feature type="transmembrane region" description="Helical" evidence="7">
    <location>
        <begin position="262"/>
        <end position="279"/>
    </location>
</feature>
<comment type="subcellular location">
    <subcellularLocation>
        <location evidence="7">Cell membrane</location>
        <topology evidence="7">Multi-pass membrane protein</topology>
    </subcellularLocation>
</comment>
<evidence type="ECO:0000256" key="3">
    <source>
        <dbReference type="ARBA" id="ARBA00022679"/>
    </source>
</evidence>
<reference evidence="8 9" key="1">
    <citation type="submission" date="2020-04" db="EMBL/GenBank/DDBJ databases">
        <title>Draft genome of Leeia sp. IMCC25680.</title>
        <authorList>
            <person name="Song J."/>
            <person name="Cho J.-C."/>
        </authorList>
    </citation>
    <scope>NUCLEOTIDE SEQUENCE [LARGE SCALE GENOMIC DNA]</scope>
    <source>
        <strain evidence="8 9">IMCC25680</strain>
    </source>
</reference>
<dbReference type="PANTHER" id="PTHR30589:SF0">
    <property type="entry name" value="PHOSPHATIDYLGLYCEROL--PROLIPOPROTEIN DIACYLGLYCERYL TRANSFERASE"/>
    <property type="match status" value="1"/>
</dbReference>
<dbReference type="GO" id="GO:0005886">
    <property type="term" value="C:plasma membrane"/>
    <property type="evidence" value="ECO:0007669"/>
    <property type="project" value="UniProtKB-SubCell"/>
</dbReference>
<dbReference type="HAMAP" id="MF_01147">
    <property type="entry name" value="Lgt"/>
    <property type="match status" value="1"/>
</dbReference>
<evidence type="ECO:0000256" key="4">
    <source>
        <dbReference type="ARBA" id="ARBA00022692"/>
    </source>
</evidence>
<dbReference type="PROSITE" id="PS01311">
    <property type="entry name" value="LGT"/>
    <property type="match status" value="1"/>
</dbReference>
<organism evidence="8 9">
    <name type="scientific">Leeia aquatica</name>
    <dbReference type="NCBI Taxonomy" id="2725557"/>
    <lineage>
        <taxon>Bacteria</taxon>
        <taxon>Pseudomonadati</taxon>
        <taxon>Pseudomonadota</taxon>
        <taxon>Betaproteobacteria</taxon>
        <taxon>Neisseriales</taxon>
        <taxon>Leeiaceae</taxon>
        <taxon>Leeia</taxon>
    </lineage>
</organism>
<evidence type="ECO:0000256" key="1">
    <source>
        <dbReference type="ARBA" id="ARBA00007150"/>
    </source>
</evidence>
<evidence type="ECO:0000313" key="8">
    <source>
        <dbReference type="EMBL" id="NLR76338.1"/>
    </source>
</evidence>
<feature type="transmembrane region" description="Helical" evidence="7">
    <location>
        <begin position="123"/>
        <end position="144"/>
    </location>
</feature>
<dbReference type="EMBL" id="JABAIM010000003">
    <property type="protein sequence ID" value="NLR76338.1"/>
    <property type="molecule type" value="Genomic_DNA"/>
</dbReference>
<comment type="catalytic activity">
    <reaction evidence="7">
        <text>L-cysteinyl-[prolipoprotein] + a 1,2-diacyl-sn-glycero-3-phospho-(1'-sn-glycerol) = an S-1,2-diacyl-sn-glyceryl-L-cysteinyl-[prolipoprotein] + sn-glycerol 1-phosphate + H(+)</text>
        <dbReference type="Rhea" id="RHEA:56712"/>
        <dbReference type="Rhea" id="RHEA-COMP:14679"/>
        <dbReference type="Rhea" id="RHEA-COMP:14680"/>
        <dbReference type="ChEBI" id="CHEBI:15378"/>
        <dbReference type="ChEBI" id="CHEBI:29950"/>
        <dbReference type="ChEBI" id="CHEBI:57685"/>
        <dbReference type="ChEBI" id="CHEBI:64716"/>
        <dbReference type="ChEBI" id="CHEBI:140658"/>
        <dbReference type="EC" id="2.5.1.145"/>
    </reaction>
</comment>
<keyword evidence="5 7" id="KW-1133">Transmembrane helix</keyword>
<evidence type="ECO:0000256" key="7">
    <source>
        <dbReference type="HAMAP-Rule" id="MF_01147"/>
    </source>
</evidence>
<feature type="transmembrane region" description="Helical" evidence="7">
    <location>
        <begin position="59"/>
        <end position="79"/>
    </location>
</feature>
<evidence type="ECO:0000256" key="6">
    <source>
        <dbReference type="ARBA" id="ARBA00023136"/>
    </source>
</evidence>
<proteinExistence type="inferred from homology"/>
<evidence type="ECO:0000313" key="9">
    <source>
        <dbReference type="Proteomes" id="UP000587991"/>
    </source>
</evidence>
<dbReference type="Pfam" id="PF01790">
    <property type="entry name" value="LGT"/>
    <property type="match status" value="1"/>
</dbReference>
<keyword evidence="6 7" id="KW-0472">Membrane</keyword>
<evidence type="ECO:0000256" key="2">
    <source>
        <dbReference type="ARBA" id="ARBA00022475"/>
    </source>
</evidence>
<dbReference type="InterPro" id="IPR001640">
    <property type="entry name" value="Lgt"/>
</dbReference>
<dbReference type="UniPathway" id="UPA00664"/>
<evidence type="ECO:0000256" key="5">
    <source>
        <dbReference type="ARBA" id="ARBA00022989"/>
    </source>
</evidence>
<dbReference type="Proteomes" id="UP000587991">
    <property type="component" value="Unassembled WGS sequence"/>
</dbReference>
<keyword evidence="9" id="KW-1185">Reference proteome</keyword>
<keyword evidence="3 7" id="KW-0808">Transferase</keyword>
<dbReference type="PANTHER" id="PTHR30589">
    <property type="entry name" value="PROLIPOPROTEIN DIACYLGLYCERYL TRANSFERASE"/>
    <property type="match status" value="1"/>
</dbReference>
<feature type="transmembrane region" description="Helical" evidence="7">
    <location>
        <begin position="20"/>
        <end position="38"/>
    </location>
</feature>
<keyword evidence="8" id="KW-0449">Lipoprotein</keyword>
<comment type="function">
    <text evidence="7">Catalyzes the transfer of the diacylglyceryl group from phosphatidylglycerol to the sulfhydryl group of the N-terminal cysteine of a prolipoprotein, the first step in the formation of mature lipoproteins.</text>
</comment>
<feature type="transmembrane region" description="Helical" evidence="7">
    <location>
        <begin position="200"/>
        <end position="218"/>
    </location>
</feature>
<keyword evidence="2 7" id="KW-1003">Cell membrane</keyword>
<dbReference type="AlphaFoldDB" id="A0A847SGF7"/>
<comment type="similarity">
    <text evidence="1 7">Belongs to the Lgt family.</text>
</comment>
<sequence length="291" mass="33228">MLNHADLGFQPIAFQVGPLAVHWYGLMYFTAFLLFLGLGRLRLRQMKHLELTSRDLDDLLFYGALGVILGGRLGYVLFYKFSDYLTQPLNIFKVWEGGMSFHGGMLGVFLATLLFARKKKLTWLTVTDFIAPTVPMGLMVGRFGNFINGELWGRVASAELPWAMLFPGARSDDASYLMAHPEWNTFFAQYGSLPRHPSQLYEMALEGLLLFILLWLYARKARPTGAVSALFMIGYGSFRFIAEFAREPDNFLGLLRFSLSMGQWLSLPMVLIGLWMWWASHNQKPGRRMVR</sequence>